<proteinExistence type="predicted"/>
<dbReference type="RefSeq" id="WP_171080062.1">
    <property type="nucleotide sequence ID" value="NZ_JABAIV010000001.1"/>
</dbReference>
<accession>A0A7Y2JW78</accession>
<feature type="transmembrane region" description="Helical" evidence="1">
    <location>
        <begin position="81"/>
        <end position="102"/>
    </location>
</feature>
<reference evidence="2 3" key="1">
    <citation type="submission" date="2020-04" db="EMBL/GenBank/DDBJ databases">
        <title>Massilia sp. nov., a cold adapted bacteria isolated from Arctic soil.</title>
        <authorList>
            <person name="Son J."/>
            <person name="Ka J.-O."/>
        </authorList>
    </citation>
    <scope>NUCLEOTIDE SEQUENCE [LARGE SCALE GENOMIC DNA]</scope>
    <source>
        <strain evidence="2 3">ML15P13</strain>
    </source>
</reference>
<protein>
    <submittedName>
        <fullName evidence="2">Uncharacterized protein</fullName>
    </submittedName>
</protein>
<dbReference type="InterPro" id="IPR045644">
    <property type="entry name" value="DUF6404"/>
</dbReference>
<feature type="transmembrane region" description="Helical" evidence="1">
    <location>
        <begin position="50"/>
        <end position="69"/>
    </location>
</feature>
<evidence type="ECO:0000313" key="3">
    <source>
        <dbReference type="Proteomes" id="UP000533905"/>
    </source>
</evidence>
<organism evidence="2 3">
    <name type="scientific">Telluria aromaticivorans</name>
    <dbReference type="NCBI Taxonomy" id="2725995"/>
    <lineage>
        <taxon>Bacteria</taxon>
        <taxon>Pseudomonadati</taxon>
        <taxon>Pseudomonadota</taxon>
        <taxon>Betaproteobacteria</taxon>
        <taxon>Burkholderiales</taxon>
        <taxon>Oxalobacteraceae</taxon>
        <taxon>Telluria group</taxon>
        <taxon>Telluria</taxon>
    </lineage>
</organism>
<keyword evidence="1" id="KW-0472">Membrane</keyword>
<keyword evidence="3" id="KW-1185">Reference proteome</keyword>
<keyword evidence="1" id="KW-0812">Transmembrane</keyword>
<dbReference type="Pfam" id="PF19942">
    <property type="entry name" value="DUF6404"/>
    <property type="match status" value="1"/>
</dbReference>
<dbReference type="Proteomes" id="UP000533905">
    <property type="component" value="Unassembled WGS sequence"/>
</dbReference>
<dbReference type="EMBL" id="JABAIV010000001">
    <property type="protein sequence ID" value="NNG21528.1"/>
    <property type="molecule type" value="Genomic_DNA"/>
</dbReference>
<comment type="caution">
    <text evidence="2">The sequence shown here is derived from an EMBL/GenBank/DDBJ whole genome shotgun (WGS) entry which is preliminary data.</text>
</comment>
<keyword evidence="1" id="KW-1133">Transmembrane helix</keyword>
<evidence type="ECO:0000313" key="2">
    <source>
        <dbReference type="EMBL" id="NNG21528.1"/>
    </source>
</evidence>
<sequence length="124" mass="14245">MDFEEQRQRAKAVLNRKGVPRRAAEPPYALVLRALGCKLRPFPFESSWRVIFLSAAWFAPCWGLAMWFWRWRSEGLSVPGAVLVALLTGLFFGLSMACYLVYYRKKHKLPTWESLATPHAGRDA</sequence>
<evidence type="ECO:0000256" key="1">
    <source>
        <dbReference type="SAM" id="Phobius"/>
    </source>
</evidence>
<name>A0A7Y2JW78_9BURK</name>
<dbReference type="AlphaFoldDB" id="A0A7Y2JW78"/>
<gene>
    <name evidence="2" type="ORF">HGB41_00720</name>
</gene>